<organism evidence="1 2">
    <name type="scientific">Paenibacillus taihuensis</name>
    <dbReference type="NCBI Taxonomy" id="1156355"/>
    <lineage>
        <taxon>Bacteria</taxon>
        <taxon>Bacillati</taxon>
        <taxon>Bacillota</taxon>
        <taxon>Bacilli</taxon>
        <taxon>Bacillales</taxon>
        <taxon>Paenibacillaceae</taxon>
        <taxon>Paenibacillus</taxon>
    </lineage>
</organism>
<dbReference type="EMBL" id="QTTN01000024">
    <property type="protein sequence ID" value="REE78796.1"/>
    <property type="molecule type" value="Genomic_DNA"/>
</dbReference>
<evidence type="ECO:0000313" key="2">
    <source>
        <dbReference type="Proteomes" id="UP000256304"/>
    </source>
</evidence>
<dbReference type="Proteomes" id="UP000256304">
    <property type="component" value="Unassembled WGS sequence"/>
</dbReference>
<name>A0A3D9RIL7_9BACL</name>
<comment type="caution">
    <text evidence="1">The sequence shown here is derived from an EMBL/GenBank/DDBJ whole genome shotgun (WGS) entry which is preliminary data.</text>
</comment>
<gene>
    <name evidence="1" type="ORF">A8990_12473</name>
</gene>
<sequence length="176" mass="20715">MPFYSNRGLLRLRLRHGSDTSLRSPSPCIHLTRCTFPVRIPLIDQPMDFVKHRSGRRNVEVVQCFFVKPSRRLLVDAAVQVRAFNKQTELIQRRERLRVIHHAGFCRPVITRGAPNHLGHARPSRYKLRIEALRVIPLQYFSNEIPVELHELLAITWRQQSWIIEVMRMVPARMLI</sequence>
<protein>
    <submittedName>
        <fullName evidence="1">Uncharacterized protein</fullName>
    </submittedName>
</protein>
<keyword evidence="2" id="KW-1185">Reference proteome</keyword>
<evidence type="ECO:0000313" key="1">
    <source>
        <dbReference type="EMBL" id="REE78796.1"/>
    </source>
</evidence>
<reference evidence="1 2" key="1">
    <citation type="submission" date="2018-08" db="EMBL/GenBank/DDBJ databases">
        <title>Genomic Encyclopedia of Type Strains, Phase III (KMG-III): the genomes of soil and plant-associated and newly described type strains.</title>
        <authorList>
            <person name="Whitman W."/>
        </authorList>
    </citation>
    <scope>NUCLEOTIDE SEQUENCE [LARGE SCALE GENOMIC DNA]</scope>
    <source>
        <strain evidence="1 2">CGMCC 1.10966</strain>
    </source>
</reference>
<proteinExistence type="predicted"/>
<dbReference type="AlphaFoldDB" id="A0A3D9RIL7"/>
<accession>A0A3D9RIL7</accession>